<gene>
    <name evidence="1" type="ORF">CYMTET_35116</name>
</gene>
<dbReference type="AlphaFoldDB" id="A0AAE0F9R6"/>
<sequence length="222" mass="24449">MGIPIRLSQRSFVRPVASADHQSSSRAYAPTCAGAHPQTETRLTSYKPQTISSARTSIVHRSHIQSESRGLASSFQTRVAAHTPAEFVTFGDQECVHLLELDVKASVAECYDFFADLDSIKNCVDVFRDWEEDPDDPDSVLVTMLYRYANLPSLELKFAAMCAEKVPVRATTPVGRTLPSRTVHALPPILFSAVHALPTISLSTVHTLPAIDFSLVPRRDLT</sequence>
<reference evidence="1 2" key="1">
    <citation type="journal article" date="2015" name="Genome Biol. Evol.">
        <title>Comparative Genomics of a Bacterivorous Green Alga Reveals Evolutionary Causalities and Consequences of Phago-Mixotrophic Mode of Nutrition.</title>
        <authorList>
            <person name="Burns J.A."/>
            <person name="Paasch A."/>
            <person name="Narechania A."/>
            <person name="Kim E."/>
        </authorList>
    </citation>
    <scope>NUCLEOTIDE SEQUENCE [LARGE SCALE GENOMIC DNA]</scope>
    <source>
        <strain evidence="1 2">PLY_AMNH</strain>
    </source>
</reference>
<dbReference type="EMBL" id="LGRX02022353">
    <property type="protein sequence ID" value="KAK3255716.1"/>
    <property type="molecule type" value="Genomic_DNA"/>
</dbReference>
<accession>A0AAE0F9R6</accession>
<proteinExistence type="predicted"/>
<keyword evidence="2" id="KW-1185">Reference proteome</keyword>
<protein>
    <submittedName>
        <fullName evidence="1">Uncharacterized protein</fullName>
    </submittedName>
</protein>
<evidence type="ECO:0000313" key="2">
    <source>
        <dbReference type="Proteomes" id="UP001190700"/>
    </source>
</evidence>
<name>A0AAE0F9R6_9CHLO</name>
<comment type="caution">
    <text evidence="1">The sequence shown here is derived from an EMBL/GenBank/DDBJ whole genome shotgun (WGS) entry which is preliminary data.</text>
</comment>
<dbReference type="Proteomes" id="UP001190700">
    <property type="component" value="Unassembled WGS sequence"/>
</dbReference>
<evidence type="ECO:0000313" key="1">
    <source>
        <dbReference type="EMBL" id="KAK3255716.1"/>
    </source>
</evidence>
<organism evidence="1 2">
    <name type="scientific">Cymbomonas tetramitiformis</name>
    <dbReference type="NCBI Taxonomy" id="36881"/>
    <lineage>
        <taxon>Eukaryota</taxon>
        <taxon>Viridiplantae</taxon>
        <taxon>Chlorophyta</taxon>
        <taxon>Pyramimonadophyceae</taxon>
        <taxon>Pyramimonadales</taxon>
        <taxon>Pyramimonadaceae</taxon>
        <taxon>Cymbomonas</taxon>
    </lineage>
</organism>